<organism evidence="1 2">
    <name type="scientific">Streptococcus suis</name>
    <dbReference type="NCBI Taxonomy" id="1307"/>
    <lineage>
        <taxon>Bacteria</taxon>
        <taxon>Bacillati</taxon>
        <taxon>Bacillota</taxon>
        <taxon>Bacilli</taxon>
        <taxon>Lactobacillales</taxon>
        <taxon>Streptococcaceae</taxon>
        <taxon>Streptococcus</taxon>
    </lineage>
</organism>
<evidence type="ECO:0000313" key="2">
    <source>
        <dbReference type="Proteomes" id="UP000073485"/>
    </source>
</evidence>
<dbReference type="EMBL" id="FIGO01000006">
    <property type="protein sequence ID" value="CYU85763.1"/>
    <property type="molecule type" value="Genomic_DNA"/>
</dbReference>
<protein>
    <submittedName>
        <fullName evidence="1">Uncharacterized protein</fullName>
    </submittedName>
</protein>
<evidence type="ECO:0000313" key="1">
    <source>
        <dbReference type="EMBL" id="CYU85763.1"/>
    </source>
</evidence>
<proteinExistence type="predicted"/>
<gene>
    <name evidence="1" type="ORF">ERS132410_01243</name>
</gene>
<dbReference type="Gene3D" id="3.10.450.130">
    <property type="entry name" value="folded 79 residue fragment of lin0334 like domains"/>
    <property type="match status" value="1"/>
</dbReference>
<name>A0A0Z8CPH5_STRSU</name>
<accession>A0A0Z8CPH5</accession>
<reference evidence="1 2" key="1">
    <citation type="submission" date="2016-02" db="EMBL/GenBank/DDBJ databases">
        <authorList>
            <consortium name="Pathogen Informatics"/>
        </authorList>
    </citation>
    <scope>NUCLEOTIDE SEQUENCE [LARGE SCALE GENOMIC DNA]</scope>
    <source>
        <strain evidence="1 2">LSS48</strain>
    </source>
</reference>
<dbReference type="AlphaFoldDB" id="A0A0Z8CPH5"/>
<sequence>MFVCKKRLVLFTSLLFLSIGGMMMFSFHRMSEEEKLQAQIRKEQERMVLYAVNRYEEIEKIEFTSFEENKMTGVWSAGATINNEYLVTFKAFGFAGDLGMNQSGSKITGGHLIKKAVQTDISNIGHVEVIYLEGDELW</sequence>
<dbReference type="Proteomes" id="UP000073485">
    <property type="component" value="Unassembled WGS sequence"/>
</dbReference>